<keyword evidence="11" id="KW-0832">Ubl conjugation</keyword>
<keyword evidence="6" id="KW-0158">Chromosome</keyword>
<keyword evidence="14" id="KW-0234">DNA repair</keyword>
<comment type="similarity">
    <text evidence="4">Belongs to the DEF1 family.</text>
</comment>
<feature type="region of interest" description="Disordered" evidence="16">
    <location>
        <begin position="1"/>
        <end position="61"/>
    </location>
</feature>
<feature type="compositionally biased region" description="Polar residues" evidence="16">
    <location>
        <begin position="857"/>
        <end position="871"/>
    </location>
</feature>
<keyword evidence="19" id="KW-1185">Reference proteome</keyword>
<protein>
    <recommendedName>
        <fullName evidence="5">RNA polymerase II degradation factor 1</fullName>
    </recommendedName>
</protein>
<dbReference type="PROSITE" id="PS51140">
    <property type="entry name" value="CUE"/>
    <property type="match status" value="1"/>
</dbReference>
<evidence type="ECO:0000256" key="16">
    <source>
        <dbReference type="SAM" id="MobiDB-lite"/>
    </source>
</evidence>
<keyword evidence="7" id="KW-0963">Cytoplasm</keyword>
<evidence type="ECO:0000256" key="5">
    <source>
        <dbReference type="ARBA" id="ARBA00020536"/>
    </source>
</evidence>
<dbReference type="EMBL" id="KZ678409">
    <property type="protein sequence ID" value="PSR92147.1"/>
    <property type="molecule type" value="Genomic_DNA"/>
</dbReference>
<comment type="subcellular location">
    <subcellularLocation>
        <location evidence="3">Chromosome</location>
        <location evidence="3">Telomere</location>
    </subcellularLocation>
    <subcellularLocation>
        <location evidence="2">Cytoplasm</location>
    </subcellularLocation>
    <subcellularLocation>
        <location evidence="1">Nucleus</location>
    </subcellularLocation>
</comment>
<feature type="compositionally biased region" description="Basic and acidic residues" evidence="16">
    <location>
        <begin position="113"/>
        <end position="125"/>
    </location>
</feature>
<dbReference type="AlphaFoldDB" id="A0A2T3AD01"/>
<keyword evidence="15" id="KW-0539">Nucleus</keyword>
<feature type="compositionally biased region" description="Low complexity" evidence="16">
    <location>
        <begin position="642"/>
        <end position="657"/>
    </location>
</feature>
<dbReference type="GO" id="GO:0005737">
    <property type="term" value="C:cytoplasm"/>
    <property type="evidence" value="ECO:0007669"/>
    <property type="project" value="UniProtKB-SubCell"/>
</dbReference>
<dbReference type="STRING" id="2025994.A0A2T3AD01"/>
<evidence type="ECO:0000256" key="13">
    <source>
        <dbReference type="ARBA" id="ARBA00023125"/>
    </source>
</evidence>
<evidence type="ECO:0000313" key="19">
    <source>
        <dbReference type="Proteomes" id="UP000241462"/>
    </source>
</evidence>
<feature type="compositionally biased region" description="Basic and acidic residues" evidence="16">
    <location>
        <begin position="145"/>
        <end position="161"/>
    </location>
</feature>
<evidence type="ECO:0000256" key="8">
    <source>
        <dbReference type="ARBA" id="ARBA00022553"/>
    </source>
</evidence>
<feature type="region of interest" description="Disordered" evidence="16">
    <location>
        <begin position="849"/>
        <end position="954"/>
    </location>
</feature>
<dbReference type="Proteomes" id="UP000241462">
    <property type="component" value="Unassembled WGS sequence"/>
</dbReference>
<feature type="compositionally biased region" description="Low complexity" evidence="16">
    <location>
        <begin position="521"/>
        <end position="544"/>
    </location>
</feature>
<dbReference type="GO" id="GO:0006281">
    <property type="term" value="P:DNA repair"/>
    <property type="evidence" value="ECO:0007669"/>
    <property type="project" value="UniProtKB-KW"/>
</dbReference>
<dbReference type="PANTHER" id="PTHR16308:SF13">
    <property type="entry name" value="PROTEIN LINGERER"/>
    <property type="match status" value="1"/>
</dbReference>
<feature type="compositionally biased region" description="Low complexity" evidence="16">
    <location>
        <begin position="930"/>
        <end position="942"/>
    </location>
</feature>
<evidence type="ECO:0000259" key="17">
    <source>
        <dbReference type="PROSITE" id="PS51140"/>
    </source>
</evidence>
<gene>
    <name evidence="18" type="ORF">BD289DRAFT_451897</name>
</gene>
<dbReference type="Pfam" id="PF02845">
    <property type="entry name" value="CUE"/>
    <property type="match status" value="1"/>
</dbReference>
<evidence type="ECO:0000256" key="4">
    <source>
        <dbReference type="ARBA" id="ARBA00005491"/>
    </source>
</evidence>
<feature type="compositionally biased region" description="Low complexity" evidence="16">
    <location>
        <begin position="383"/>
        <end position="399"/>
    </location>
</feature>
<keyword evidence="13" id="KW-0238">DNA-binding</keyword>
<evidence type="ECO:0000256" key="10">
    <source>
        <dbReference type="ARBA" id="ARBA00022786"/>
    </source>
</evidence>
<evidence type="ECO:0000256" key="2">
    <source>
        <dbReference type="ARBA" id="ARBA00004496"/>
    </source>
</evidence>
<feature type="compositionally biased region" description="Low complexity" evidence="16">
    <location>
        <begin position="603"/>
        <end position="627"/>
    </location>
</feature>
<dbReference type="InterPro" id="IPR051833">
    <property type="entry name" value="TC-DDR_regulator"/>
</dbReference>
<feature type="compositionally biased region" description="Polar residues" evidence="16">
    <location>
        <begin position="783"/>
        <end position="804"/>
    </location>
</feature>
<keyword evidence="10" id="KW-0833">Ubl conjugation pathway</keyword>
<dbReference type="OrthoDB" id="5396806at2759"/>
<sequence length="993" mass="102635">MSDVQARPAAARGRGSATRGGRGGLSSRGGRGTTRSATNGDSEHTSLPTLEDEGEIADLNKTHGSNLPVLKELFPNWSEVDLLYALKETDGDVTVTIERIAEGNISQWGEVSSQKKDRTKAKAKDTFTTTTGADGSAAARAARGGRGDGTRGRGRATERGSRGAIRGRSAVKPATDGLRAKENQPLSVPTDESNAWDTPKTNDDGGWAQAAATTPSWGAPAATDSAPAAPSKAAETPAPAAASQGVPKTWASMLRQSTVPKPAQQPPKEAPATQPEPVLEPLPAAAAAEPSPPAEAPAEAPEETAPPAPAPEEEHESIAELSAEPQEEQTAADTTTVVVPEVALLPSKDQLTETNLEQVADISNPPRTDTVASEAADSWDPHAAALSATATPLSASQAQHQPHKAPSSGFAATAIKATERTALPRQAPNHQRRFLDQQEAVRMPVAANQQLERTTLQFGAFNLNGSEDDIDGDREEPETRAQPPADSPVTQPRASLPPAPQAALPEVYSSQKAVPALPTGPSSTVTQASPAAAAIQQPASQATAPQPPSQPAAQQFGRFGQTSSQEQSPFPPKPFDTYSQGNQPSTAQTHLESYPGQQPPQAQPQTQQAGGAYSSAADQYSSYYTADPQSRPPYSFYGQGYGQQQQQQQQQTGQGQQEAGLGSRAGFGAYGASQADLASQYPQSTNPSRFGTTVAQDQSSGNTTPNPSTAQSQQPTTQTHPQSHVGQQQQQQQQQHGNQYFGQQQPYYGGYYSANYMNNQYGYGGFGPYGKGGVYGQPHHYGMSQQSPYDHNSTAASGYPQSTLHRADSGAASGLGDYGRAGSAQSAAQPGLGASGGFGGIHDAFGRGASSYGGQTGQAYNAPSTQPSGAASGNEDLKPFNDAKTAGGPSPSLASSGRPGSATNTAPSQSGLPPPQSAQPGMGGYGGYPSHLSHGLHSQSGSTGYGMAAGPAQGHQNSPYSGYGGFGGGNSYYGSQQSRHGGWGSNYSGGNGF</sequence>
<dbReference type="GO" id="GO:0003677">
    <property type="term" value="F:DNA binding"/>
    <property type="evidence" value="ECO:0007669"/>
    <property type="project" value="UniProtKB-KW"/>
</dbReference>
<evidence type="ECO:0000256" key="3">
    <source>
        <dbReference type="ARBA" id="ARBA00004574"/>
    </source>
</evidence>
<feature type="compositionally biased region" description="Polar residues" evidence="16">
    <location>
        <begin position="676"/>
        <end position="702"/>
    </location>
</feature>
<feature type="compositionally biased region" description="Low complexity" evidence="16">
    <location>
        <begin position="219"/>
        <end position="243"/>
    </location>
</feature>
<dbReference type="InParanoid" id="A0A2T3AD01"/>
<evidence type="ECO:0000256" key="14">
    <source>
        <dbReference type="ARBA" id="ARBA00023204"/>
    </source>
</evidence>
<dbReference type="GO" id="GO:0000781">
    <property type="term" value="C:chromosome, telomeric region"/>
    <property type="evidence" value="ECO:0007669"/>
    <property type="project" value="UniProtKB-SubCell"/>
</dbReference>
<dbReference type="GO" id="GO:0005634">
    <property type="term" value="C:nucleus"/>
    <property type="evidence" value="ECO:0007669"/>
    <property type="project" value="UniProtKB-SubCell"/>
</dbReference>
<dbReference type="GO" id="GO:0043130">
    <property type="term" value="F:ubiquitin binding"/>
    <property type="evidence" value="ECO:0007669"/>
    <property type="project" value="InterPro"/>
</dbReference>
<dbReference type="InterPro" id="IPR003892">
    <property type="entry name" value="CUE"/>
</dbReference>
<evidence type="ECO:0000256" key="6">
    <source>
        <dbReference type="ARBA" id="ARBA00022454"/>
    </source>
</evidence>
<feature type="compositionally biased region" description="Low complexity" evidence="16">
    <location>
        <begin position="270"/>
        <end position="289"/>
    </location>
</feature>
<reference evidence="18 19" key="1">
    <citation type="journal article" date="2018" name="Mycol. Prog.">
        <title>Coniella lustricola, a new species from submerged detritus.</title>
        <authorList>
            <person name="Raudabaugh D.B."/>
            <person name="Iturriaga T."/>
            <person name="Carver A."/>
            <person name="Mondo S."/>
            <person name="Pangilinan J."/>
            <person name="Lipzen A."/>
            <person name="He G."/>
            <person name="Amirebrahimi M."/>
            <person name="Grigoriev I.V."/>
            <person name="Miller A.N."/>
        </authorList>
    </citation>
    <scope>NUCLEOTIDE SEQUENCE [LARGE SCALE GENOMIC DNA]</scope>
    <source>
        <strain evidence="18 19">B22-T-1</strain>
    </source>
</reference>
<feature type="compositionally biased region" description="Polar residues" evidence="16">
    <location>
        <begin position="577"/>
        <end position="591"/>
    </location>
</feature>
<feature type="region of interest" description="Disordered" evidence="16">
    <location>
        <begin position="781"/>
        <end position="811"/>
    </location>
</feature>
<evidence type="ECO:0000313" key="18">
    <source>
        <dbReference type="EMBL" id="PSR92147.1"/>
    </source>
</evidence>
<keyword evidence="9" id="KW-0227">DNA damage</keyword>
<keyword evidence="8" id="KW-0597">Phosphoprotein</keyword>
<feature type="region of interest" description="Disordered" evidence="16">
    <location>
        <begin position="109"/>
        <end position="409"/>
    </location>
</feature>
<feature type="region of interest" description="Disordered" evidence="16">
    <location>
        <begin position="454"/>
        <end position="742"/>
    </location>
</feature>
<feature type="compositionally biased region" description="Gly residues" evidence="16">
    <location>
        <begin position="18"/>
        <end position="32"/>
    </location>
</feature>
<feature type="compositionally biased region" description="Polar residues" evidence="16">
    <location>
        <begin position="328"/>
        <end position="337"/>
    </location>
</feature>
<evidence type="ECO:0000256" key="9">
    <source>
        <dbReference type="ARBA" id="ARBA00022763"/>
    </source>
</evidence>
<accession>A0A2T3AD01</accession>
<evidence type="ECO:0000256" key="15">
    <source>
        <dbReference type="ARBA" id="ARBA00023242"/>
    </source>
</evidence>
<evidence type="ECO:0000256" key="1">
    <source>
        <dbReference type="ARBA" id="ARBA00004123"/>
    </source>
</evidence>
<evidence type="ECO:0000256" key="11">
    <source>
        <dbReference type="ARBA" id="ARBA00022843"/>
    </source>
</evidence>
<feature type="compositionally biased region" description="Acidic residues" evidence="16">
    <location>
        <begin position="466"/>
        <end position="476"/>
    </location>
</feature>
<organism evidence="18 19">
    <name type="scientific">Coniella lustricola</name>
    <dbReference type="NCBI Taxonomy" id="2025994"/>
    <lineage>
        <taxon>Eukaryota</taxon>
        <taxon>Fungi</taxon>
        <taxon>Dikarya</taxon>
        <taxon>Ascomycota</taxon>
        <taxon>Pezizomycotina</taxon>
        <taxon>Sordariomycetes</taxon>
        <taxon>Sordariomycetidae</taxon>
        <taxon>Diaporthales</taxon>
        <taxon>Schizoparmaceae</taxon>
        <taxon>Coniella</taxon>
    </lineage>
</organism>
<feature type="domain" description="CUE" evidence="17">
    <location>
        <begin position="62"/>
        <end position="105"/>
    </location>
</feature>
<feature type="compositionally biased region" description="Low complexity" evidence="16">
    <location>
        <begin position="703"/>
        <end position="742"/>
    </location>
</feature>
<feature type="compositionally biased region" description="Low complexity" evidence="16">
    <location>
        <begin position="126"/>
        <end position="142"/>
    </location>
</feature>
<evidence type="ECO:0000256" key="7">
    <source>
        <dbReference type="ARBA" id="ARBA00022490"/>
    </source>
</evidence>
<name>A0A2T3AD01_9PEZI</name>
<dbReference type="InterPro" id="IPR041803">
    <property type="entry name" value="DEF1_CUE"/>
</dbReference>
<proteinExistence type="inferred from homology"/>
<dbReference type="PANTHER" id="PTHR16308">
    <property type="entry name" value="UBIQUITIN ASSOCIATED PROTEIN 2-LIKE/LINGERER"/>
    <property type="match status" value="1"/>
</dbReference>
<feature type="compositionally biased region" description="Low complexity" evidence="16">
    <location>
        <begin position="1"/>
        <end position="17"/>
    </location>
</feature>
<feature type="compositionally biased region" description="Polar residues" evidence="16">
    <location>
        <begin position="184"/>
        <end position="196"/>
    </location>
</feature>
<dbReference type="CDD" id="cd14368">
    <property type="entry name" value="CUE_DEF1_like"/>
    <property type="match status" value="1"/>
</dbReference>
<keyword evidence="12" id="KW-0779">Telomere</keyword>
<feature type="compositionally biased region" description="Low complexity" evidence="16">
    <location>
        <begin position="886"/>
        <end position="902"/>
    </location>
</feature>
<evidence type="ECO:0000256" key="12">
    <source>
        <dbReference type="ARBA" id="ARBA00022895"/>
    </source>
</evidence>